<comment type="caution">
    <text evidence="1">The sequence shown here is derived from an EMBL/GenBank/DDBJ whole genome shotgun (WGS) entry which is preliminary data.</text>
</comment>
<name>A0AA41QQX2_9HYPH</name>
<gene>
    <name evidence="1" type="ORF">ML536_17795</name>
</gene>
<dbReference type="AlphaFoldDB" id="A0AA41QQX2"/>
<proteinExistence type="predicted"/>
<accession>A0AA41QQX2</accession>
<protein>
    <submittedName>
        <fullName evidence="1">Uncharacterized protein</fullName>
    </submittedName>
</protein>
<dbReference type="EMBL" id="JALAZD010000002">
    <property type="protein sequence ID" value="MCI0128688.1"/>
    <property type="molecule type" value="Genomic_DNA"/>
</dbReference>
<reference evidence="1" key="1">
    <citation type="submission" date="2022-03" db="EMBL/GenBank/DDBJ databases">
        <title>The complete genome sequence of a Methyloterrigena soli.</title>
        <authorList>
            <person name="Zi Z."/>
        </authorList>
    </citation>
    <scope>NUCLEOTIDE SEQUENCE</scope>
    <source>
        <strain evidence="1">M48</strain>
    </source>
</reference>
<evidence type="ECO:0000313" key="2">
    <source>
        <dbReference type="Proteomes" id="UP001156140"/>
    </source>
</evidence>
<dbReference type="RefSeq" id="WP_281736776.1">
    <property type="nucleotide sequence ID" value="NZ_JAKETQ010000002.1"/>
</dbReference>
<dbReference type="Proteomes" id="UP001156140">
    <property type="component" value="Unassembled WGS sequence"/>
</dbReference>
<keyword evidence="2" id="KW-1185">Reference proteome</keyword>
<organism evidence="1 2">
    <name type="scientific">Paradevosia shaoguanensis</name>
    <dbReference type="NCBI Taxonomy" id="1335043"/>
    <lineage>
        <taxon>Bacteria</taxon>
        <taxon>Pseudomonadati</taxon>
        <taxon>Pseudomonadota</taxon>
        <taxon>Alphaproteobacteria</taxon>
        <taxon>Hyphomicrobiales</taxon>
        <taxon>Devosiaceae</taxon>
        <taxon>Paradevosia</taxon>
    </lineage>
</organism>
<sequence length="71" mass="8252">MTSSLEWGYRELDLRRAEDGRFPVEPVRGTAAWDEFARMKRARARRRKAMGFSRAHARSWVDEAARREGGA</sequence>
<evidence type="ECO:0000313" key="1">
    <source>
        <dbReference type="EMBL" id="MCI0128688.1"/>
    </source>
</evidence>